<gene>
    <name evidence="1" type="ORF">AKO1_012683</name>
</gene>
<name>A0AAW2YWF8_9EUKA</name>
<evidence type="ECO:0000313" key="2">
    <source>
        <dbReference type="Proteomes" id="UP001431209"/>
    </source>
</evidence>
<proteinExistence type="predicted"/>
<evidence type="ECO:0000313" key="1">
    <source>
        <dbReference type="EMBL" id="KAL0481384.1"/>
    </source>
</evidence>
<dbReference type="GO" id="GO:0005840">
    <property type="term" value="C:ribosome"/>
    <property type="evidence" value="ECO:0007669"/>
    <property type="project" value="UniProtKB-KW"/>
</dbReference>
<dbReference type="EMBL" id="JAOPGA020000762">
    <property type="protein sequence ID" value="KAL0481384.1"/>
    <property type="molecule type" value="Genomic_DNA"/>
</dbReference>
<protein>
    <submittedName>
        <fullName evidence="1">Ribosomal protein L15</fullName>
    </submittedName>
</protein>
<comment type="caution">
    <text evidence="1">The sequence shown here is derived from an EMBL/GenBank/DDBJ whole genome shotgun (WGS) entry which is preliminary data.</text>
</comment>
<keyword evidence="2" id="KW-1185">Reference proteome</keyword>
<sequence>MLKRILLRSSCCRRYSTAFNTFQEGQTIFIEPTINEESVKEALKITEFRMALIQEEYETALNHYMKKPNRYDAVSLLVRLNMKQSWEVYKSLKENTDNSVMMAMIESAFNNNDVDTAFLFMRKLSEKNVIIKPRYVCMLIQMCPQDRDRVLQLFEEFKKYLKTYPIRSQIKPALYASMFKLLLPYRNVKRSEFVLDELSKVDDNQEVRNQLKKDLVEEGLEKNEKAFMKTLKKQTGPTDAEKILRINKQNI</sequence>
<organism evidence="1 2">
    <name type="scientific">Acrasis kona</name>
    <dbReference type="NCBI Taxonomy" id="1008807"/>
    <lineage>
        <taxon>Eukaryota</taxon>
        <taxon>Discoba</taxon>
        <taxon>Heterolobosea</taxon>
        <taxon>Tetramitia</taxon>
        <taxon>Eutetramitia</taxon>
        <taxon>Acrasidae</taxon>
        <taxon>Acrasis</taxon>
    </lineage>
</organism>
<dbReference type="AlphaFoldDB" id="A0AAW2YWF8"/>
<keyword evidence="1" id="KW-0687">Ribonucleoprotein</keyword>
<reference evidence="1 2" key="1">
    <citation type="submission" date="2024-03" db="EMBL/GenBank/DDBJ databases">
        <title>The Acrasis kona genome and developmental transcriptomes reveal deep origins of eukaryotic multicellular pathways.</title>
        <authorList>
            <person name="Sheikh S."/>
            <person name="Fu C.-J."/>
            <person name="Brown M.W."/>
            <person name="Baldauf S.L."/>
        </authorList>
    </citation>
    <scope>NUCLEOTIDE SEQUENCE [LARGE SCALE GENOMIC DNA]</scope>
    <source>
        <strain evidence="1 2">ATCC MYA-3509</strain>
    </source>
</reference>
<accession>A0AAW2YWF8</accession>
<keyword evidence="1" id="KW-0689">Ribosomal protein</keyword>
<dbReference type="Proteomes" id="UP001431209">
    <property type="component" value="Unassembled WGS sequence"/>
</dbReference>